<gene>
    <name evidence="2" type="ORF">GV68_05020</name>
</gene>
<feature type="compositionally biased region" description="Basic and acidic residues" evidence="1">
    <location>
        <begin position="25"/>
        <end position="44"/>
    </location>
</feature>
<organism evidence="2 3">
    <name type="scientific">Pseudorhizobium pelagicum</name>
    <dbReference type="NCBI Taxonomy" id="1509405"/>
    <lineage>
        <taxon>Bacteria</taxon>
        <taxon>Pseudomonadati</taxon>
        <taxon>Pseudomonadota</taxon>
        <taxon>Alphaproteobacteria</taxon>
        <taxon>Hyphomicrobiales</taxon>
        <taxon>Rhizobiaceae</taxon>
        <taxon>Rhizobium/Agrobacterium group</taxon>
        <taxon>Pseudorhizobium</taxon>
    </lineage>
</organism>
<feature type="compositionally biased region" description="Basic and acidic residues" evidence="1">
    <location>
        <begin position="197"/>
        <end position="239"/>
    </location>
</feature>
<dbReference type="EMBL" id="JOKJ01000013">
    <property type="protein sequence ID" value="KEQ07276.1"/>
    <property type="molecule type" value="Genomic_DNA"/>
</dbReference>
<evidence type="ECO:0000256" key="1">
    <source>
        <dbReference type="SAM" id="MobiDB-lite"/>
    </source>
</evidence>
<dbReference type="RefSeq" id="WP_037167844.1">
    <property type="nucleotide sequence ID" value="NZ_CAJXID010000002.1"/>
</dbReference>
<dbReference type="AlphaFoldDB" id="A0A922T963"/>
<protein>
    <submittedName>
        <fullName evidence="2">Uncharacterized protein</fullName>
    </submittedName>
</protein>
<dbReference type="Proteomes" id="UP000052167">
    <property type="component" value="Unassembled WGS sequence"/>
</dbReference>
<reference evidence="2 3" key="1">
    <citation type="submission" date="2014-06" db="EMBL/GenBank/DDBJ databases">
        <title>Rhizobium pelagicum/R2-400B4.</title>
        <authorList>
            <person name="Kimes N.E."/>
            <person name="Lopez-Perez M."/>
        </authorList>
    </citation>
    <scope>NUCLEOTIDE SEQUENCE [LARGE SCALE GENOMIC DNA]</scope>
    <source>
        <strain evidence="2 3">R2-400B4</strain>
    </source>
</reference>
<evidence type="ECO:0000313" key="3">
    <source>
        <dbReference type="Proteomes" id="UP000052167"/>
    </source>
</evidence>
<proteinExistence type="predicted"/>
<evidence type="ECO:0000313" key="2">
    <source>
        <dbReference type="EMBL" id="KEQ07276.1"/>
    </source>
</evidence>
<feature type="region of interest" description="Disordered" evidence="1">
    <location>
        <begin position="183"/>
        <end position="251"/>
    </location>
</feature>
<dbReference type="OrthoDB" id="8418607at2"/>
<feature type="region of interest" description="Disordered" evidence="1">
    <location>
        <begin position="25"/>
        <end position="54"/>
    </location>
</feature>
<accession>A0A922T963</accession>
<comment type="caution">
    <text evidence="2">The sequence shown here is derived from an EMBL/GenBank/DDBJ whole genome shotgun (WGS) entry which is preliminary data.</text>
</comment>
<sequence>MVLPTQAAFGLAATNLMQSTLDSIEERRKQDEEKATGTKKDPVAEAHMSASTEAKRSEGKIAEALFSINNVDPNELKMQLTERLAAKLGIDLEEERSNYSLGKAIEEAVKNLDRTQILELEKDLGLKDAGVTLDTVIAAIMNPYGDDNARLMEGLTKVANGGKAGFDVARVIQRLEDVADPKTLEELKLGPQGYDPTRVEDAETRAERRDDIQALEASEKLEDVQEMQDAVKESNDKAVEGATPGEPSAAETAETDVILLLGATVEQARDTEAVTSDTPEAVELDEAPASGDVAPVEGEATTEMNAEAMEEMAAEALTEAQTPILAISVDDIGLYELLKQKLAA</sequence>
<feature type="region of interest" description="Disordered" evidence="1">
    <location>
        <begin position="269"/>
        <end position="293"/>
    </location>
</feature>
<keyword evidence="3" id="KW-1185">Reference proteome</keyword>
<name>A0A922T963_9HYPH</name>